<feature type="domain" description="BHLH" evidence="6">
    <location>
        <begin position="4"/>
        <end position="56"/>
    </location>
</feature>
<dbReference type="GO" id="GO:0005634">
    <property type="term" value="C:nucleus"/>
    <property type="evidence" value="ECO:0007669"/>
    <property type="project" value="UniProtKB-SubCell"/>
</dbReference>
<dbReference type="InterPro" id="IPR052207">
    <property type="entry name" value="Max-like/E-box_TFs"/>
</dbReference>
<dbReference type="Pfam" id="PF23181">
    <property type="entry name" value="bHLH_INO4"/>
    <property type="match status" value="1"/>
</dbReference>
<evidence type="ECO:0000256" key="4">
    <source>
        <dbReference type="ARBA" id="ARBA00023163"/>
    </source>
</evidence>
<keyword evidence="2" id="KW-0805">Transcription regulation</keyword>
<proteinExistence type="predicted"/>
<dbReference type="InterPro" id="IPR011598">
    <property type="entry name" value="bHLH_dom"/>
</dbReference>
<dbReference type="GO" id="GO:0046983">
    <property type="term" value="F:protein dimerization activity"/>
    <property type="evidence" value="ECO:0007669"/>
    <property type="project" value="InterPro"/>
</dbReference>
<dbReference type="SMART" id="SM00353">
    <property type="entry name" value="HLH"/>
    <property type="match status" value="1"/>
</dbReference>
<comment type="subcellular location">
    <subcellularLocation>
        <location evidence="1">Nucleus</location>
    </subcellularLocation>
</comment>
<dbReference type="EMBL" id="BTGC01000008">
    <property type="protein sequence ID" value="GMM52901.1"/>
    <property type="molecule type" value="Genomic_DNA"/>
</dbReference>
<dbReference type="InterPro" id="IPR057072">
    <property type="entry name" value="bHLH_INO4"/>
</dbReference>
<dbReference type="InterPro" id="IPR036638">
    <property type="entry name" value="HLH_DNA-bd_sf"/>
</dbReference>
<dbReference type="Gene3D" id="4.10.280.10">
    <property type="entry name" value="Helix-loop-helix DNA-binding domain"/>
    <property type="match status" value="1"/>
</dbReference>
<protein>
    <recommendedName>
        <fullName evidence="6">BHLH domain-containing protein</fullName>
    </recommendedName>
</protein>
<evidence type="ECO:0000256" key="1">
    <source>
        <dbReference type="ARBA" id="ARBA00004123"/>
    </source>
</evidence>
<keyword evidence="5" id="KW-0539">Nucleus</keyword>
<organism evidence="7 8">
    <name type="scientific">Starmerella bacillaris</name>
    <name type="common">Yeast</name>
    <name type="synonym">Candida zemplinina</name>
    <dbReference type="NCBI Taxonomy" id="1247836"/>
    <lineage>
        <taxon>Eukaryota</taxon>
        <taxon>Fungi</taxon>
        <taxon>Dikarya</taxon>
        <taxon>Ascomycota</taxon>
        <taxon>Saccharomycotina</taxon>
        <taxon>Dipodascomycetes</taxon>
        <taxon>Dipodascales</taxon>
        <taxon>Trichomonascaceae</taxon>
        <taxon>Starmerella</taxon>
    </lineage>
</organism>
<evidence type="ECO:0000313" key="7">
    <source>
        <dbReference type="EMBL" id="GMM52901.1"/>
    </source>
</evidence>
<keyword evidence="8" id="KW-1185">Reference proteome</keyword>
<evidence type="ECO:0000256" key="5">
    <source>
        <dbReference type="ARBA" id="ARBA00023242"/>
    </source>
</evidence>
<dbReference type="SUPFAM" id="SSF47459">
    <property type="entry name" value="HLH, helix-loop-helix DNA-binding domain"/>
    <property type="match status" value="1"/>
</dbReference>
<dbReference type="GO" id="GO:0000978">
    <property type="term" value="F:RNA polymerase II cis-regulatory region sequence-specific DNA binding"/>
    <property type="evidence" value="ECO:0007669"/>
    <property type="project" value="TreeGrafter"/>
</dbReference>
<evidence type="ECO:0000313" key="8">
    <source>
        <dbReference type="Proteomes" id="UP001362899"/>
    </source>
</evidence>
<dbReference type="AlphaFoldDB" id="A0AAV5RQJ2"/>
<dbReference type="PANTHER" id="PTHR15741">
    <property type="entry name" value="BASIC HELIX-LOOP-HELIX ZIP TRANSCRIPTION FACTOR"/>
    <property type="match status" value="1"/>
</dbReference>
<accession>A0AAV5RQJ2</accession>
<gene>
    <name evidence="7" type="ORF">DASB73_038640</name>
</gene>
<comment type="caution">
    <text evidence="7">The sequence shown here is derived from an EMBL/GenBank/DDBJ whole genome shotgun (WGS) entry which is preliminary data.</text>
</comment>
<dbReference type="Proteomes" id="UP001362899">
    <property type="component" value="Unassembled WGS sequence"/>
</dbReference>
<sequence length="74" mass="8390">MSSARKESHVASEKKRREAIRKGFDNLTMVLPNLDVRHARSEAIVIEKSVEFLRLLEQENASLKNLASQNGIDL</sequence>
<dbReference type="GO" id="GO:0000981">
    <property type="term" value="F:DNA-binding transcription factor activity, RNA polymerase II-specific"/>
    <property type="evidence" value="ECO:0007669"/>
    <property type="project" value="TreeGrafter"/>
</dbReference>
<evidence type="ECO:0000256" key="2">
    <source>
        <dbReference type="ARBA" id="ARBA00023015"/>
    </source>
</evidence>
<keyword evidence="4" id="KW-0804">Transcription</keyword>
<reference evidence="7 8" key="1">
    <citation type="journal article" date="2023" name="Elife">
        <title>Identification of key yeast species and microbe-microbe interactions impacting larval growth of Drosophila in the wild.</title>
        <authorList>
            <person name="Mure A."/>
            <person name="Sugiura Y."/>
            <person name="Maeda R."/>
            <person name="Honda K."/>
            <person name="Sakurai N."/>
            <person name="Takahashi Y."/>
            <person name="Watada M."/>
            <person name="Katoh T."/>
            <person name="Gotoh A."/>
            <person name="Gotoh Y."/>
            <person name="Taniguchi I."/>
            <person name="Nakamura K."/>
            <person name="Hayashi T."/>
            <person name="Katayama T."/>
            <person name="Uemura T."/>
            <person name="Hattori Y."/>
        </authorList>
    </citation>
    <scope>NUCLEOTIDE SEQUENCE [LARGE SCALE GENOMIC DNA]</scope>
    <source>
        <strain evidence="7 8">SB-73</strain>
    </source>
</reference>
<dbReference type="PANTHER" id="PTHR15741:SF27">
    <property type="entry name" value="TRANSCRIPTION FACTOR AP-4"/>
    <property type="match status" value="1"/>
</dbReference>
<dbReference type="PROSITE" id="PS50888">
    <property type="entry name" value="BHLH"/>
    <property type="match status" value="1"/>
</dbReference>
<keyword evidence="3" id="KW-0238">DNA-binding</keyword>
<evidence type="ECO:0000259" key="6">
    <source>
        <dbReference type="PROSITE" id="PS50888"/>
    </source>
</evidence>
<evidence type="ECO:0000256" key="3">
    <source>
        <dbReference type="ARBA" id="ARBA00023125"/>
    </source>
</evidence>
<name>A0AAV5RQJ2_STABA</name>